<evidence type="ECO:0000256" key="1">
    <source>
        <dbReference type="SAM" id="MobiDB-lite"/>
    </source>
</evidence>
<dbReference type="Proteomes" id="UP001150941">
    <property type="component" value="Unassembled WGS sequence"/>
</dbReference>
<sequence>MQQCQPSSSLPNPQHPKPEVLNLLAPERIHHRNRRLCRPIPRRQSIHKPPRNLHLRQPRIPILQLQHRNNLLPILANLHQPVDRRVRHEHALPRSRHGRTVRRRPHLRPERTVTGDRDHGDKARVVGGAIALDVRHEPGVVRGETDLRHTVQGPGRRCRLVQGKSGEGFEFGEAVGAVLGAGDARLGAGVSDAGEAEFLGCGDGYGEVAGDCRLAEAGEGSVCVGDLELGNGAGAGVDDEDVLRMGVRVNFHMEWKARMGVSTGLWEPRASGALPMPVMALNSSPPHASSRHGGAAVQGSVEGNWDANEVVGLVVGLEIQGFASGQCITGAAG</sequence>
<feature type="compositionally biased region" description="Basic and acidic residues" evidence="1">
    <location>
        <begin position="107"/>
        <end position="121"/>
    </location>
</feature>
<protein>
    <submittedName>
        <fullName evidence="2">Uncharacterized protein</fullName>
    </submittedName>
</protein>
<feature type="region of interest" description="Disordered" evidence="1">
    <location>
        <begin position="91"/>
        <end position="121"/>
    </location>
</feature>
<reference evidence="2" key="1">
    <citation type="submission" date="2022-11" db="EMBL/GenBank/DDBJ databases">
        <authorList>
            <person name="Petersen C."/>
        </authorList>
    </citation>
    <scope>NUCLEOTIDE SEQUENCE</scope>
    <source>
        <strain evidence="2">IBT 19713</strain>
    </source>
</reference>
<dbReference type="EMBL" id="JAPQKS010000009">
    <property type="protein sequence ID" value="KAJ5214931.1"/>
    <property type="molecule type" value="Genomic_DNA"/>
</dbReference>
<evidence type="ECO:0000313" key="3">
    <source>
        <dbReference type="Proteomes" id="UP001150941"/>
    </source>
</evidence>
<evidence type="ECO:0000313" key="2">
    <source>
        <dbReference type="EMBL" id="KAJ5214931.1"/>
    </source>
</evidence>
<gene>
    <name evidence="2" type="ORF">N7468_010610</name>
</gene>
<name>A0A9W9N811_9EURO</name>
<organism evidence="2 3">
    <name type="scientific">Penicillium chermesinum</name>
    <dbReference type="NCBI Taxonomy" id="63820"/>
    <lineage>
        <taxon>Eukaryota</taxon>
        <taxon>Fungi</taxon>
        <taxon>Dikarya</taxon>
        <taxon>Ascomycota</taxon>
        <taxon>Pezizomycotina</taxon>
        <taxon>Eurotiomycetes</taxon>
        <taxon>Eurotiomycetidae</taxon>
        <taxon>Eurotiales</taxon>
        <taxon>Aspergillaceae</taxon>
        <taxon>Penicillium</taxon>
    </lineage>
</organism>
<dbReference type="RefSeq" id="XP_058325428.1">
    <property type="nucleotide sequence ID" value="XM_058479905.1"/>
</dbReference>
<accession>A0A9W9N811</accession>
<feature type="compositionally biased region" description="Basic residues" evidence="1">
    <location>
        <begin position="93"/>
        <end position="106"/>
    </location>
</feature>
<keyword evidence="3" id="KW-1185">Reference proteome</keyword>
<comment type="caution">
    <text evidence="2">The sequence shown here is derived from an EMBL/GenBank/DDBJ whole genome shotgun (WGS) entry which is preliminary data.</text>
</comment>
<proteinExistence type="predicted"/>
<dbReference type="GeneID" id="83207209"/>
<reference evidence="2" key="2">
    <citation type="journal article" date="2023" name="IMA Fungus">
        <title>Comparative genomic study of the Penicillium genus elucidates a diverse pangenome and 15 lateral gene transfer events.</title>
        <authorList>
            <person name="Petersen C."/>
            <person name="Sorensen T."/>
            <person name="Nielsen M.R."/>
            <person name="Sondergaard T.E."/>
            <person name="Sorensen J.L."/>
            <person name="Fitzpatrick D.A."/>
            <person name="Frisvad J.C."/>
            <person name="Nielsen K.L."/>
        </authorList>
    </citation>
    <scope>NUCLEOTIDE SEQUENCE</scope>
    <source>
        <strain evidence="2">IBT 19713</strain>
    </source>
</reference>
<dbReference type="AlphaFoldDB" id="A0A9W9N811"/>